<keyword evidence="2" id="KW-1185">Reference proteome</keyword>
<protein>
    <submittedName>
        <fullName evidence="1">Uncharacterized protein</fullName>
    </submittedName>
</protein>
<accession>A0AAW1IWC8</accession>
<organism evidence="1 2">
    <name type="scientific">Popillia japonica</name>
    <name type="common">Japanese beetle</name>
    <dbReference type="NCBI Taxonomy" id="7064"/>
    <lineage>
        <taxon>Eukaryota</taxon>
        <taxon>Metazoa</taxon>
        <taxon>Ecdysozoa</taxon>
        <taxon>Arthropoda</taxon>
        <taxon>Hexapoda</taxon>
        <taxon>Insecta</taxon>
        <taxon>Pterygota</taxon>
        <taxon>Neoptera</taxon>
        <taxon>Endopterygota</taxon>
        <taxon>Coleoptera</taxon>
        <taxon>Polyphaga</taxon>
        <taxon>Scarabaeiformia</taxon>
        <taxon>Scarabaeidae</taxon>
        <taxon>Rutelinae</taxon>
        <taxon>Popillia</taxon>
    </lineage>
</organism>
<dbReference type="AlphaFoldDB" id="A0AAW1IWC8"/>
<dbReference type="EMBL" id="JASPKY010000519">
    <property type="protein sequence ID" value="KAK9694187.1"/>
    <property type="molecule type" value="Genomic_DNA"/>
</dbReference>
<proteinExistence type="predicted"/>
<evidence type="ECO:0000313" key="1">
    <source>
        <dbReference type="EMBL" id="KAK9694187.1"/>
    </source>
</evidence>
<reference evidence="1 2" key="1">
    <citation type="journal article" date="2024" name="BMC Genomics">
        <title>De novo assembly and annotation of Popillia japonica's genome with initial clues to its potential as an invasive pest.</title>
        <authorList>
            <person name="Cucini C."/>
            <person name="Boschi S."/>
            <person name="Funari R."/>
            <person name="Cardaioli E."/>
            <person name="Iannotti N."/>
            <person name="Marturano G."/>
            <person name="Paoli F."/>
            <person name="Bruttini M."/>
            <person name="Carapelli A."/>
            <person name="Frati F."/>
            <person name="Nardi F."/>
        </authorList>
    </citation>
    <scope>NUCLEOTIDE SEQUENCE [LARGE SCALE GENOMIC DNA]</scope>
    <source>
        <strain evidence="1">DMR45628</strain>
    </source>
</reference>
<sequence>MLTIIGEDYHQKATSYKDSGSDFMRLSKAAYLMLTIIGEDYHQKATSYKDSGSDFMRIARMYSTLEDVTYRCTARDVTALMHACTRPLKMSRIVAPLGMLQP</sequence>
<gene>
    <name evidence="1" type="ORF">QE152_g33713</name>
</gene>
<evidence type="ECO:0000313" key="2">
    <source>
        <dbReference type="Proteomes" id="UP001458880"/>
    </source>
</evidence>
<dbReference type="Proteomes" id="UP001458880">
    <property type="component" value="Unassembled WGS sequence"/>
</dbReference>
<name>A0AAW1IWC8_POPJA</name>
<comment type="caution">
    <text evidence="1">The sequence shown here is derived from an EMBL/GenBank/DDBJ whole genome shotgun (WGS) entry which is preliminary data.</text>
</comment>